<organism evidence="2 3">
    <name type="scientific">Castilleja foliolosa</name>
    <dbReference type="NCBI Taxonomy" id="1961234"/>
    <lineage>
        <taxon>Eukaryota</taxon>
        <taxon>Viridiplantae</taxon>
        <taxon>Streptophyta</taxon>
        <taxon>Embryophyta</taxon>
        <taxon>Tracheophyta</taxon>
        <taxon>Spermatophyta</taxon>
        <taxon>Magnoliopsida</taxon>
        <taxon>eudicotyledons</taxon>
        <taxon>Gunneridae</taxon>
        <taxon>Pentapetalae</taxon>
        <taxon>asterids</taxon>
        <taxon>lamiids</taxon>
        <taxon>Lamiales</taxon>
        <taxon>Orobanchaceae</taxon>
        <taxon>Pedicularideae</taxon>
        <taxon>Castillejinae</taxon>
        <taxon>Castilleja</taxon>
    </lineage>
</organism>
<reference evidence="3" key="1">
    <citation type="journal article" date="2024" name="IScience">
        <title>Strigolactones Initiate the Formation of Haustorium-like Structures in Castilleja.</title>
        <authorList>
            <person name="Buerger M."/>
            <person name="Peterson D."/>
            <person name="Chory J."/>
        </authorList>
    </citation>
    <scope>NUCLEOTIDE SEQUENCE [LARGE SCALE GENOMIC DNA]</scope>
</reference>
<keyword evidence="3" id="KW-1185">Reference proteome</keyword>
<evidence type="ECO:0000313" key="3">
    <source>
        <dbReference type="Proteomes" id="UP001632038"/>
    </source>
</evidence>
<keyword evidence="1" id="KW-0472">Membrane</keyword>
<keyword evidence="1" id="KW-1133">Transmembrane helix</keyword>
<keyword evidence="1" id="KW-0812">Transmembrane</keyword>
<feature type="transmembrane region" description="Helical" evidence="1">
    <location>
        <begin position="7"/>
        <end position="30"/>
    </location>
</feature>
<sequence>METKRPLLFMACVFSVILLIQYFELPYGYFLSSLISFGKNDLKTNNSSGVSSHFKDNNYSSTVESVERNKSLVPEMALPVSTYNTEKKSSLDNLQATTVVPYMATNRSAHVQSPKKNTSSMGKNPAELTKSDISVFHNSSSIIKTPAKKRKSKGPPAVVVPISTMNDMLRQGRISYRPMKPRWPSQVDGELLNTRRLIEGAQIMEKDRRVAVNL</sequence>
<proteinExistence type="predicted"/>
<accession>A0ABD3ECR0</accession>
<dbReference type="Proteomes" id="UP001632038">
    <property type="component" value="Unassembled WGS sequence"/>
</dbReference>
<dbReference type="EMBL" id="JAVIJP010000007">
    <property type="protein sequence ID" value="KAL3650809.1"/>
    <property type="molecule type" value="Genomic_DNA"/>
</dbReference>
<name>A0ABD3ECR0_9LAMI</name>
<evidence type="ECO:0000313" key="2">
    <source>
        <dbReference type="EMBL" id="KAL3650809.1"/>
    </source>
</evidence>
<protein>
    <submittedName>
        <fullName evidence="2">Uncharacterized protein</fullName>
    </submittedName>
</protein>
<gene>
    <name evidence="2" type="ORF">CASFOL_007212</name>
</gene>
<comment type="caution">
    <text evidence="2">The sequence shown here is derived from an EMBL/GenBank/DDBJ whole genome shotgun (WGS) entry which is preliminary data.</text>
</comment>
<evidence type="ECO:0000256" key="1">
    <source>
        <dbReference type="SAM" id="Phobius"/>
    </source>
</evidence>
<dbReference type="AlphaFoldDB" id="A0ABD3ECR0"/>